<reference evidence="1 2" key="1">
    <citation type="submission" date="2020-05" db="EMBL/GenBank/DDBJ databases">
        <authorList>
            <person name="Khan S.A."/>
            <person name="Jeon C.O."/>
            <person name="Chun B.H."/>
        </authorList>
    </citation>
    <scope>NUCLEOTIDE SEQUENCE [LARGE SCALE GENOMIC DNA]</scope>
    <source>
        <strain evidence="1 2">S1162</strain>
    </source>
</reference>
<sequence length="93" mass="9887">MSDKKITELTVATSINQSDVSILVSGGIDYKFAFSTLLQFLSANLIVGANISFGTALPQNTIGKNGDVFINTTAGAFAQKYPAHGLLFTRCQL</sequence>
<dbReference type="Proteomes" id="UP000566071">
    <property type="component" value="Unassembled WGS sequence"/>
</dbReference>
<name>A0ABX1W6B8_9SPHI</name>
<gene>
    <name evidence="1" type="ORF">HK413_04590</name>
</gene>
<dbReference type="RefSeq" id="WP_175269296.1">
    <property type="nucleotide sequence ID" value="NZ_JABFCR010000014.1"/>
</dbReference>
<dbReference type="EMBL" id="JABFCR010000014">
    <property type="protein sequence ID" value="NNU33607.1"/>
    <property type="molecule type" value="Genomic_DNA"/>
</dbReference>
<comment type="caution">
    <text evidence="1">The sequence shown here is derived from an EMBL/GenBank/DDBJ whole genome shotgun (WGS) entry which is preliminary data.</text>
</comment>
<proteinExistence type="predicted"/>
<organism evidence="1 2">
    <name type="scientific">Mucilaginibacter humi</name>
    <dbReference type="NCBI Taxonomy" id="2732510"/>
    <lineage>
        <taxon>Bacteria</taxon>
        <taxon>Pseudomonadati</taxon>
        <taxon>Bacteroidota</taxon>
        <taxon>Sphingobacteriia</taxon>
        <taxon>Sphingobacteriales</taxon>
        <taxon>Sphingobacteriaceae</taxon>
        <taxon>Mucilaginibacter</taxon>
    </lineage>
</organism>
<protein>
    <submittedName>
        <fullName evidence="1">Uncharacterized protein</fullName>
    </submittedName>
</protein>
<evidence type="ECO:0000313" key="2">
    <source>
        <dbReference type="Proteomes" id="UP000566071"/>
    </source>
</evidence>
<keyword evidence="2" id="KW-1185">Reference proteome</keyword>
<accession>A0ABX1W6B8</accession>
<evidence type="ECO:0000313" key="1">
    <source>
        <dbReference type="EMBL" id="NNU33607.1"/>
    </source>
</evidence>